<feature type="domain" description="Calponin-homology (CH)" evidence="9">
    <location>
        <begin position="220"/>
        <end position="289"/>
    </location>
</feature>
<keyword evidence="11" id="KW-1185">Reference proteome</keyword>
<dbReference type="GO" id="GO:0005884">
    <property type="term" value="C:actin filament"/>
    <property type="evidence" value="ECO:0007669"/>
    <property type="project" value="TreeGrafter"/>
</dbReference>
<accession>L8YB40</accession>
<dbReference type="PANTHER" id="PTHR19961">
    <property type="entry name" value="FIMBRIN/PLASTIN"/>
    <property type="match status" value="1"/>
</dbReference>
<evidence type="ECO:0000256" key="1">
    <source>
        <dbReference type="ARBA" id="ARBA00004496"/>
    </source>
</evidence>
<sequence>MDEMATTQISKDELDELKEAFAKIFQEVKSSDIAKTFRKAINRKEGICALGGTSELSSEGTQHSYSALAALLRDGETLEELMKLSPEELLLRWANFHLENSGWQKINNFSADIKETDDLKRAESMLQQADKLGCRQFVTPADVVSGNPKLNLAFVANLFNKYPALTKPENQDIDWTLLEGETREERTFRNWMNSLGVNPHVNHLYAYTLNVLENLGEGQKANDDIIVNWVNRTLSEAGKSTSIQSFKDKTISSSLAVVDLIDAIQPGCINYDLVKSGNLTEDDKHNNAK</sequence>
<evidence type="ECO:0000256" key="4">
    <source>
        <dbReference type="ARBA" id="ARBA00022737"/>
    </source>
</evidence>
<feature type="domain" description="Calponin-homology (CH)" evidence="9">
    <location>
        <begin position="42"/>
        <end position="163"/>
    </location>
</feature>
<evidence type="ECO:0000256" key="5">
    <source>
        <dbReference type="ARBA" id="ARBA00023203"/>
    </source>
</evidence>
<dbReference type="GO" id="GO:0005737">
    <property type="term" value="C:cytoplasm"/>
    <property type="evidence" value="ECO:0007669"/>
    <property type="project" value="UniProtKB-SubCell"/>
</dbReference>
<keyword evidence="2" id="KW-0963">Cytoplasm</keyword>
<evidence type="ECO:0000256" key="6">
    <source>
        <dbReference type="ARBA" id="ARBA00039437"/>
    </source>
</evidence>
<dbReference type="GO" id="GO:0051639">
    <property type="term" value="P:actin filament network formation"/>
    <property type="evidence" value="ECO:0007669"/>
    <property type="project" value="TreeGrafter"/>
</dbReference>
<dbReference type="eggNOG" id="KOG0046">
    <property type="taxonomic scope" value="Eukaryota"/>
</dbReference>
<evidence type="ECO:0000256" key="7">
    <source>
        <dbReference type="ARBA" id="ARBA00041485"/>
    </source>
</evidence>
<dbReference type="GO" id="GO:0051017">
    <property type="term" value="P:actin filament bundle assembly"/>
    <property type="evidence" value="ECO:0007669"/>
    <property type="project" value="InterPro"/>
</dbReference>
<dbReference type="Proteomes" id="UP000011518">
    <property type="component" value="Unassembled WGS sequence"/>
</dbReference>
<dbReference type="PROSITE" id="PS50021">
    <property type="entry name" value="CH"/>
    <property type="match status" value="2"/>
</dbReference>
<reference evidence="11" key="2">
    <citation type="journal article" date="2013" name="Nat. Commun.">
        <title>Genome of the Chinese tree shrew.</title>
        <authorList>
            <person name="Fan Y."/>
            <person name="Huang Z.Y."/>
            <person name="Cao C.C."/>
            <person name="Chen C.S."/>
            <person name="Chen Y.X."/>
            <person name="Fan D.D."/>
            <person name="He J."/>
            <person name="Hou H.L."/>
            <person name="Hu L."/>
            <person name="Hu X.T."/>
            <person name="Jiang X.T."/>
            <person name="Lai R."/>
            <person name="Lang Y.S."/>
            <person name="Liang B."/>
            <person name="Liao S.G."/>
            <person name="Mu D."/>
            <person name="Ma Y.Y."/>
            <person name="Niu Y.Y."/>
            <person name="Sun X.Q."/>
            <person name="Xia J.Q."/>
            <person name="Xiao J."/>
            <person name="Xiong Z.Q."/>
            <person name="Xu L."/>
            <person name="Yang L."/>
            <person name="Zhang Y."/>
            <person name="Zhao W."/>
            <person name="Zhao X.D."/>
            <person name="Zheng Y.T."/>
            <person name="Zhou J.M."/>
            <person name="Zhu Y.B."/>
            <person name="Zhang G.J."/>
            <person name="Wang J."/>
            <person name="Yao Y.G."/>
        </authorList>
    </citation>
    <scope>NUCLEOTIDE SEQUENCE [LARGE SCALE GENOMIC DNA]</scope>
</reference>
<protein>
    <recommendedName>
        <fullName evidence="6">Plastin-3</fullName>
    </recommendedName>
    <alternativeName>
        <fullName evidence="7">T-plastin</fullName>
    </alternativeName>
</protein>
<dbReference type="GO" id="GO:0032432">
    <property type="term" value="C:actin filament bundle"/>
    <property type="evidence" value="ECO:0007669"/>
    <property type="project" value="TreeGrafter"/>
</dbReference>
<dbReference type="PROSITE" id="PS00019">
    <property type="entry name" value="ACTININ_1"/>
    <property type="match status" value="1"/>
</dbReference>
<proteinExistence type="predicted"/>
<dbReference type="AlphaFoldDB" id="L8YB40"/>
<organism evidence="10 11">
    <name type="scientific">Tupaia chinensis</name>
    <name type="common">Chinese tree shrew</name>
    <name type="synonym">Tupaia belangeri chinensis</name>
    <dbReference type="NCBI Taxonomy" id="246437"/>
    <lineage>
        <taxon>Eukaryota</taxon>
        <taxon>Metazoa</taxon>
        <taxon>Chordata</taxon>
        <taxon>Craniata</taxon>
        <taxon>Vertebrata</taxon>
        <taxon>Euteleostomi</taxon>
        <taxon>Mammalia</taxon>
        <taxon>Eutheria</taxon>
        <taxon>Euarchontoglires</taxon>
        <taxon>Scandentia</taxon>
        <taxon>Tupaiidae</taxon>
        <taxon>Tupaia</taxon>
    </lineage>
</organism>
<dbReference type="SUPFAM" id="SSF47576">
    <property type="entry name" value="Calponin-homology domain, CH-domain"/>
    <property type="match status" value="1"/>
</dbReference>
<dbReference type="InterPro" id="IPR036872">
    <property type="entry name" value="CH_dom_sf"/>
</dbReference>
<dbReference type="EMBL" id="KB364684">
    <property type="protein sequence ID" value="ELV12180.1"/>
    <property type="molecule type" value="Genomic_DNA"/>
</dbReference>
<dbReference type="InParanoid" id="L8YB40"/>
<evidence type="ECO:0000256" key="2">
    <source>
        <dbReference type="ARBA" id="ARBA00022490"/>
    </source>
</evidence>
<dbReference type="InterPro" id="IPR039959">
    <property type="entry name" value="Fimbrin/Plastin"/>
</dbReference>
<name>L8YB40_TUPCH</name>
<keyword evidence="5" id="KW-0009">Actin-binding</keyword>
<dbReference type="Gene3D" id="1.10.418.10">
    <property type="entry name" value="Calponin-like domain"/>
    <property type="match status" value="3"/>
</dbReference>
<comment type="function">
    <text evidence="8">Actin-bundling protein.</text>
</comment>
<reference evidence="11" key="1">
    <citation type="submission" date="2012-07" db="EMBL/GenBank/DDBJ databases">
        <title>Genome of the Chinese tree shrew, a rising model animal genetically related to primates.</title>
        <authorList>
            <person name="Zhang G."/>
            <person name="Fan Y."/>
            <person name="Yao Y."/>
            <person name="Huang Z."/>
        </authorList>
    </citation>
    <scope>NUCLEOTIDE SEQUENCE [LARGE SCALE GENOMIC DNA]</scope>
</reference>
<evidence type="ECO:0000313" key="11">
    <source>
        <dbReference type="Proteomes" id="UP000011518"/>
    </source>
</evidence>
<evidence type="ECO:0000259" key="9">
    <source>
        <dbReference type="PROSITE" id="PS50021"/>
    </source>
</evidence>
<evidence type="ECO:0000313" key="10">
    <source>
        <dbReference type="EMBL" id="ELV12180.1"/>
    </source>
</evidence>
<dbReference type="PANTHER" id="PTHR19961:SF32">
    <property type="entry name" value="PLASTIN-3"/>
    <property type="match status" value="1"/>
</dbReference>
<dbReference type="InterPro" id="IPR001589">
    <property type="entry name" value="Actinin_actin-bd_CS"/>
</dbReference>
<evidence type="ECO:0000256" key="8">
    <source>
        <dbReference type="ARBA" id="ARBA00044724"/>
    </source>
</evidence>
<dbReference type="InterPro" id="IPR001715">
    <property type="entry name" value="CH_dom"/>
</dbReference>
<gene>
    <name evidence="10" type="ORF">TREES_T100009491</name>
</gene>
<comment type="subcellular location">
    <subcellularLocation>
        <location evidence="1">Cytoplasm</location>
    </subcellularLocation>
</comment>
<dbReference type="GO" id="GO:0051015">
    <property type="term" value="F:actin filament binding"/>
    <property type="evidence" value="ECO:0007669"/>
    <property type="project" value="InterPro"/>
</dbReference>
<dbReference type="Pfam" id="PF00307">
    <property type="entry name" value="CH"/>
    <property type="match status" value="2"/>
</dbReference>
<evidence type="ECO:0000256" key="3">
    <source>
        <dbReference type="ARBA" id="ARBA00022553"/>
    </source>
</evidence>
<dbReference type="STRING" id="246437.L8YB40"/>
<dbReference type="SMART" id="SM00033">
    <property type="entry name" value="CH"/>
    <property type="match status" value="1"/>
</dbReference>
<keyword evidence="3" id="KW-0597">Phosphoprotein</keyword>
<keyword evidence="4" id="KW-0677">Repeat</keyword>